<evidence type="ECO:0000256" key="2">
    <source>
        <dbReference type="ARBA" id="ARBA00006228"/>
    </source>
</evidence>
<evidence type="ECO:0000256" key="1">
    <source>
        <dbReference type="ARBA" id="ARBA00004651"/>
    </source>
</evidence>
<dbReference type="PROSITE" id="PS51257">
    <property type="entry name" value="PROKAR_LIPOPROTEIN"/>
    <property type="match status" value="1"/>
</dbReference>
<dbReference type="Pfam" id="PF01899">
    <property type="entry name" value="MNHE"/>
    <property type="match status" value="1"/>
</dbReference>
<dbReference type="PANTHER" id="PTHR34584:SF1">
    <property type="entry name" value="NA(+)_H(+) ANTIPORTER SUBUNIT E1"/>
    <property type="match status" value="1"/>
</dbReference>
<keyword evidence="4" id="KW-0812">Transmembrane</keyword>
<evidence type="ECO:0000313" key="8">
    <source>
        <dbReference type="Proteomes" id="UP001460888"/>
    </source>
</evidence>
<dbReference type="EMBL" id="APND01000005">
    <property type="protein sequence ID" value="MES1930635.1"/>
    <property type="molecule type" value="Genomic_DNA"/>
</dbReference>
<accession>A0ABV2B415</accession>
<organism evidence="7 8">
    <name type="scientific">Salinisphaera dokdonensis CL-ES53</name>
    <dbReference type="NCBI Taxonomy" id="1304272"/>
    <lineage>
        <taxon>Bacteria</taxon>
        <taxon>Pseudomonadati</taxon>
        <taxon>Pseudomonadota</taxon>
        <taxon>Gammaproteobacteria</taxon>
        <taxon>Salinisphaerales</taxon>
        <taxon>Salinisphaeraceae</taxon>
        <taxon>Salinisphaera</taxon>
    </lineage>
</organism>
<evidence type="ECO:0000256" key="4">
    <source>
        <dbReference type="ARBA" id="ARBA00022692"/>
    </source>
</evidence>
<protein>
    <submittedName>
        <fullName evidence="7">Cation antiporter</fullName>
    </submittedName>
</protein>
<name>A0ABV2B415_9GAMM</name>
<comment type="caution">
    <text evidence="7">The sequence shown here is derived from an EMBL/GenBank/DDBJ whole genome shotgun (WGS) entry which is preliminary data.</text>
</comment>
<proteinExistence type="inferred from homology"/>
<dbReference type="Proteomes" id="UP001460888">
    <property type="component" value="Unassembled WGS sequence"/>
</dbReference>
<gene>
    <name evidence="7" type="ORF">SADO_15334</name>
</gene>
<evidence type="ECO:0000313" key="7">
    <source>
        <dbReference type="EMBL" id="MES1930635.1"/>
    </source>
</evidence>
<comment type="subcellular location">
    <subcellularLocation>
        <location evidence="1">Cell membrane</location>
        <topology evidence="1">Multi-pass membrane protein</topology>
    </subcellularLocation>
</comment>
<keyword evidence="8" id="KW-1185">Reference proteome</keyword>
<keyword evidence="6" id="KW-0472">Membrane</keyword>
<dbReference type="RefSeq" id="WP_353113019.1">
    <property type="nucleotide sequence ID" value="NZ_APND01000005.1"/>
</dbReference>
<evidence type="ECO:0000256" key="5">
    <source>
        <dbReference type="ARBA" id="ARBA00022989"/>
    </source>
</evidence>
<reference evidence="7 8" key="1">
    <citation type="submission" date="2013-03" db="EMBL/GenBank/DDBJ databases">
        <title>Salinisphaera dokdonensis CL-ES53 Genome Sequencing.</title>
        <authorList>
            <person name="Li C."/>
            <person name="Lai Q."/>
            <person name="Shao Z."/>
        </authorList>
    </citation>
    <scope>NUCLEOTIDE SEQUENCE [LARGE SCALE GENOMIC DNA]</scope>
    <source>
        <strain evidence="7 8">CL-ES53</strain>
    </source>
</reference>
<comment type="similarity">
    <text evidence="2">Belongs to the CPA3 antiporters (TC 2.A.63) subunit E family.</text>
</comment>
<evidence type="ECO:0000256" key="6">
    <source>
        <dbReference type="ARBA" id="ARBA00023136"/>
    </source>
</evidence>
<dbReference type="PANTHER" id="PTHR34584">
    <property type="entry name" value="NA(+)/H(+) ANTIPORTER SUBUNIT E1"/>
    <property type="match status" value="1"/>
</dbReference>
<keyword evidence="5" id="KW-1133">Transmembrane helix</keyword>
<keyword evidence="3" id="KW-1003">Cell membrane</keyword>
<sequence length="164" mass="18149">MRYLLGLIVGTAVLWLLLSGHYTPMVLGLGAASCLFCAYVCHRMGIVDNESVPLHMLWRLPGYTAWLGTEIARSNWDVAKRIVRPGRHISPTMVRLRARQTSELGQVIFANSITLTPGTVTVALGNGEAEVHALTRENAQDMEGGDMDQRVRRLDGTAREEHKP</sequence>
<dbReference type="InterPro" id="IPR002758">
    <property type="entry name" value="Cation_antiport_E"/>
</dbReference>
<evidence type="ECO:0000256" key="3">
    <source>
        <dbReference type="ARBA" id="ARBA00022475"/>
    </source>
</evidence>